<keyword evidence="2" id="KW-0677">Repeat</keyword>
<dbReference type="GeneID" id="14919715"/>
<name>L8H3E5_ACACF</name>
<reference evidence="5 6" key="1">
    <citation type="journal article" date="2013" name="Genome Biol.">
        <title>Genome of Acanthamoeba castellanii highlights extensive lateral gene transfer and early evolution of tyrosine kinase signaling.</title>
        <authorList>
            <person name="Clarke M."/>
            <person name="Lohan A.J."/>
            <person name="Liu B."/>
            <person name="Lagkouvardos I."/>
            <person name="Roy S."/>
            <person name="Zafar N."/>
            <person name="Bertelli C."/>
            <person name="Schilde C."/>
            <person name="Kianianmomeni A."/>
            <person name="Burglin T.R."/>
            <person name="Frech C."/>
            <person name="Turcotte B."/>
            <person name="Kopec K.O."/>
            <person name="Synnott J.M."/>
            <person name="Choo C."/>
            <person name="Paponov I."/>
            <person name="Finkler A."/>
            <person name="Soon Heng Tan C."/>
            <person name="Hutchins A.P."/>
            <person name="Weinmeier T."/>
            <person name="Rattei T."/>
            <person name="Chu J.S."/>
            <person name="Gimenez G."/>
            <person name="Irimia M."/>
            <person name="Rigden D.J."/>
            <person name="Fitzpatrick D.A."/>
            <person name="Lorenzo-Morales J."/>
            <person name="Bateman A."/>
            <person name="Chiu C.H."/>
            <person name="Tang P."/>
            <person name="Hegemann P."/>
            <person name="Fromm H."/>
            <person name="Raoult D."/>
            <person name="Greub G."/>
            <person name="Miranda-Saavedra D."/>
            <person name="Chen N."/>
            <person name="Nash P."/>
            <person name="Ginger M.L."/>
            <person name="Horn M."/>
            <person name="Schaap P."/>
            <person name="Caler L."/>
            <person name="Loftus B."/>
        </authorList>
    </citation>
    <scope>NUCLEOTIDE SEQUENCE [LARGE SCALE GENOMIC DNA]</scope>
    <source>
        <strain evidence="5 6">Neff</strain>
    </source>
</reference>
<evidence type="ECO:0000256" key="2">
    <source>
        <dbReference type="ARBA" id="ARBA00022737"/>
    </source>
</evidence>
<evidence type="ECO:0000256" key="4">
    <source>
        <dbReference type="SAM" id="Phobius"/>
    </source>
</evidence>
<dbReference type="AlphaFoldDB" id="L8H3E5"/>
<feature type="transmembrane region" description="Helical" evidence="4">
    <location>
        <begin position="46"/>
        <end position="65"/>
    </location>
</feature>
<evidence type="ECO:0000256" key="1">
    <source>
        <dbReference type="ARBA" id="ARBA00022441"/>
    </source>
</evidence>
<dbReference type="VEuPathDB" id="AmoebaDB:ACA1_233440"/>
<keyword evidence="1" id="KW-0880">Kelch repeat</keyword>
<dbReference type="OrthoDB" id="199876at2759"/>
<evidence type="ECO:0000256" key="3">
    <source>
        <dbReference type="SAM" id="MobiDB-lite"/>
    </source>
</evidence>
<dbReference type="SUPFAM" id="SSF50965">
    <property type="entry name" value="Galactose oxidase, central domain"/>
    <property type="match status" value="1"/>
</dbReference>
<feature type="compositionally biased region" description="Polar residues" evidence="3">
    <location>
        <begin position="9"/>
        <end position="30"/>
    </location>
</feature>
<protein>
    <recommendedName>
        <fullName evidence="7">Kelch repeat-containing protein</fullName>
    </recommendedName>
</protein>
<dbReference type="STRING" id="1257118.L8H3E5"/>
<feature type="non-terminal residue" evidence="5">
    <location>
        <position position="1"/>
    </location>
</feature>
<evidence type="ECO:0008006" key="7">
    <source>
        <dbReference type="Google" id="ProtNLM"/>
    </source>
</evidence>
<keyword evidence="4" id="KW-0812">Transmembrane</keyword>
<evidence type="ECO:0000313" key="5">
    <source>
        <dbReference type="EMBL" id="ELR18946.1"/>
    </source>
</evidence>
<dbReference type="KEGG" id="acan:ACA1_233440"/>
<proteinExistence type="predicted"/>
<keyword evidence="6" id="KW-1185">Reference proteome</keyword>
<evidence type="ECO:0000313" key="6">
    <source>
        <dbReference type="Proteomes" id="UP000011083"/>
    </source>
</evidence>
<sequence>YKSELPSKGQATETSTHFNPTHIHSQSEYSRTALLPTGAPQSTMRAATYTTVAIVGAALAVLMMITMASAQNVVYGGESPQSQFNGNEAKLRNAVLKYAGAWAKPNRTELAQVLATDVLVAYPAAKLDYAATLEAFDTFVAQYTNTTVVIPQGGIMADWKDRRVSVQWKFSTHVRSTGVRQVVNAAIVGKLRAVGNGNKQVIQLVEWLEFADAGRVPVLQAAGVLSYEDGVDAVQKPWPAFVPGKEQCKAVVKAKCPLPTYTDGKIHWNLIPATGQLPPAYFDSVGVYDPERRVFYMNGGLTESTQVTQAKLSNATFVLNVDDQEWFQLTDVDGPAARCDATMAMGSSSNLVRVIGGRGAFRTPDPKNPGQFIDTIQHNEYVYNAATGAWTEIPLRHVEADLVARAAAARFYRVDPATGERQTCIFGGLGNTLPRFFAQTKGVFSDIIVHTPSQGWRVVEPAAGSPVPLGRAWANTAYIPELDLLLVHAGFGNQSQNTSITPDPSLPLDWVDSNVYDDLWAFDFGTRVWTRLNLPGPKPRERSGGIGVWDPVHKAMIIFGGYNFFGNGTTDFWALNVNFTDIGASRWEDLSLRVEGSIPVGRIGAAHFDRVTPEGFEIWIVGGADKDARFDSPPSADIYRVVLPTVLAPV</sequence>
<dbReference type="RefSeq" id="XP_004341010.1">
    <property type="nucleotide sequence ID" value="XM_004340962.1"/>
</dbReference>
<organism evidence="5 6">
    <name type="scientific">Acanthamoeba castellanii (strain ATCC 30010 / Neff)</name>
    <dbReference type="NCBI Taxonomy" id="1257118"/>
    <lineage>
        <taxon>Eukaryota</taxon>
        <taxon>Amoebozoa</taxon>
        <taxon>Discosea</taxon>
        <taxon>Longamoebia</taxon>
        <taxon>Centramoebida</taxon>
        <taxon>Acanthamoebidae</taxon>
        <taxon>Acanthamoeba</taxon>
    </lineage>
</organism>
<dbReference type="Gene3D" id="2.120.10.80">
    <property type="entry name" value="Kelch-type beta propeller"/>
    <property type="match status" value="2"/>
</dbReference>
<dbReference type="PANTHER" id="PTHR46093">
    <property type="entry name" value="ACYL-COA-BINDING DOMAIN-CONTAINING PROTEIN 5"/>
    <property type="match status" value="1"/>
</dbReference>
<keyword evidence="4" id="KW-1133">Transmembrane helix</keyword>
<accession>L8H3E5</accession>
<dbReference type="InterPro" id="IPR015915">
    <property type="entry name" value="Kelch-typ_b-propeller"/>
</dbReference>
<dbReference type="EMBL" id="KB007939">
    <property type="protein sequence ID" value="ELR18946.1"/>
    <property type="molecule type" value="Genomic_DNA"/>
</dbReference>
<dbReference type="PANTHER" id="PTHR46093:SF18">
    <property type="entry name" value="FIBRONECTIN TYPE-III DOMAIN-CONTAINING PROTEIN"/>
    <property type="match status" value="1"/>
</dbReference>
<feature type="region of interest" description="Disordered" evidence="3">
    <location>
        <begin position="1"/>
        <end position="30"/>
    </location>
</feature>
<gene>
    <name evidence="5" type="ORF">ACA1_233440</name>
</gene>
<keyword evidence="4" id="KW-0472">Membrane</keyword>
<dbReference type="Proteomes" id="UP000011083">
    <property type="component" value="Unassembled WGS sequence"/>
</dbReference>
<dbReference type="InterPro" id="IPR011043">
    <property type="entry name" value="Gal_Oxase/kelch_b-propeller"/>
</dbReference>